<dbReference type="Pfam" id="PF12698">
    <property type="entry name" value="ABC2_membrane_3"/>
    <property type="match status" value="1"/>
</dbReference>
<feature type="transmembrane region" description="Helical" evidence="8">
    <location>
        <begin position="230"/>
        <end position="252"/>
    </location>
</feature>
<dbReference type="InterPro" id="IPR051449">
    <property type="entry name" value="ABC-2_transporter_component"/>
</dbReference>
<keyword evidence="5 8" id="KW-0812">Transmembrane</keyword>
<feature type="transmembrane region" description="Helical" evidence="8">
    <location>
        <begin position="20"/>
        <end position="39"/>
    </location>
</feature>
<organism evidence="10 11">
    <name type="scientific">Paenibacillus alvei</name>
    <name type="common">Bacillus alvei</name>
    <dbReference type="NCBI Taxonomy" id="44250"/>
    <lineage>
        <taxon>Bacteria</taxon>
        <taxon>Bacillati</taxon>
        <taxon>Bacillota</taxon>
        <taxon>Bacilli</taxon>
        <taxon>Bacillales</taxon>
        <taxon>Paenibacillaceae</taxon>
        <taxon>Paenibacillus</taxon>
    </lineage>
</organism>
<keyword evidence="4" id="KW-1003">Cell membrane</keyword>
<comment type="subcellular location">
    <subcellularLocation>
        <location evidence="1">Cell membrane</location>
        <topology evidence="1">Multi-pass membrane protein</topology>
    </subcellularLocation>
</comment>
<sequence length="383" mass="42319">MITSFTRKEIQLLLKEKGTFFWLILMPIIFIVVFASVFGNMGNSSITLNYVDQDQSPASKAIVASLAKVQGFQLKEDTEHTLDQQITSIRDGKQSSLLLIPQGFEASMKSGKGSAEMTLYRDENDNTSTAPIKAVLGRIVDEQRQVSTAEQLAAKGIQGEEMKQIFTPPFVVKEQMENVVPVDMVSQVVPGYTVMFVFFIIISMVRRFIRDKESGMTARLCSTPMKPLNYLVGMWVPYIIVVLFQSTVLLAFGHFVYGMQLGDVLAIALVVAALGICVTGLGLFVSLIAKGENQGLAITQLIALGGAMIGGLWFPHEMMPKFMQTIGQLLPQYWAQDALKRIISHGAHVQDVWLNAFILLGIGIAALVLAWVQYPRFMKQSIG</sequence>
<evidence type="ECO:0000313" key="10">
    <source>
        <dbReference type="EMBL" id="SYX86064.1"/>
    </source>
</evidence>
<dbReference type="PROSITE" id="PS51012">
    <property type="entry name" value="ABC_TM2"/>
    <property type="match status" value="1"/>
</dbReference>
<feature type="transmembrane region" description="Helical" evidence="8">
    <location>
        <begin position="296"/>
        <end position="314"/>
    </location>
</feature>
<protein>
    <submittedName>
        <fullName evidence="10">ABC-2 type transport system permease protein</fullName>
    </submittedName>
</protein>
<dbReference type="GO" id="GO:0140359">
    <property type="term" value="F:ABC-type transporter activity"/>
    <property type="evidence" value="ECO:0007669"/>
    <property type="project" value="InterPro"/>
</dbReference>
<name>A0A383RHT6_PAEAL</name>
<keyword evidence="6 8" id="KW-1133">Transmembrane helix</keyword>
<evidence type="ECO:0000256" key="7">
    <source>
        <dbReference type="ARBA" id="ARBA00023136"/>
    </source>
</evidence>
<dbReference type="Gene3D" id="3.40.1710.10">
    <property type="entry name" value="abc type-2 transporter like domain"/>
    <property type="match status" value="1"/>
</dbReference>
<evidence type="ECO:0000256" key="2">
    <source>
        <dbReference type="ARBA" id="ARBA00007783"/>
    </source>
</evidence>
<evidence type="ECO:0000313" key="11">
    <source>
        <dbReference type="Proteomes" id="UP000304148"/>
    </source>
</evidence>
<keyword evidence="3" id="KW-0813">Transport</keyword>
<evidence type="ECO:0000256" key="5">
    <source>
        <dbReference type="ARBA" id="ARBA00022692"/>
    </source>
</evidence>
<dbReference type="InterPro" id="IPR047817">
    <property type="entry name" value="ABC2_TM_bact-type"/>
</dbReference>
<feature type="domain" description="ABC transmembrane type-2" evidence="9">
    <location>
        <begin position="152"/>
        <end position="377"/>
    </location>
</feature>
<evidence type="ECO:0000256" key="8">
    <source>
        <dbReference type="SAM" id="Phobius"/>
    </source>
</evidence>
<dbReference type="Proteomes" id="UP000304148">
    <property type="component" value="Chromosome"/>
</dbReference>
<evidence type="ECO:0000256" key="1">
    <source>
        <dbReference type="ARBA" id="ARBA00004651"/>
    </source>
</evidence>
<dbReference type="PANTHER" id="PTHR30294">
    <property type="entry name" value="MEMBRANE COMPONENT OF ABC TRANSPORTER YHHJ-RELATED"/>
    <property type="match status" value="1"/>
</dbReference>
<feature type="transmembrane region" description="Helical" evidence="8">
    <location>
        <begin position="189"/>
        <end position="209"/>
    </location>
</feature>
<feature type="transmembrane region" description="Helical" evidence="8">
    <location>
        <begin position="352"/>
        <end position="372"/>
    </location>
</feature>
<dbReference type="PANTHER" id="PTHR30294:SF38">
    <property type="entry name" value="TRANSPORT PERMEASE PROTEIN"/>
    <property type="match status" value="1"/>
</dbReference>
<keyword evidence="7 8" id="KW-0472">Membrane</keyword>
<feature type="transmembrane region" description="Helical" evidence="8">
    <location>
        <begin position="264"/>
        <end position="289"/>
    </location>
</feature>
<dbReference type="RefSeq" id="WP_138188064.1">
    <property type="nucleotide sequence ID" value="NZ_LS992241.1"/>
</dbReference>
<evidence type="ECO:0000256" key="3">
    <source>
        <dbReference type="ARBA" id="ARBA00022448"/>
    </source>
</evidence>
<comment type="similarity">
    <text evidence="2">Belongs to the ABC-2 integral membrane protein family.</text>
</comment>
<proteinExistence type="inferred from homology"/>
<evidence type="ECO:0000256" key="6">
    <source>
        <dbReference type="ARBA" id="ARBA00022989"/>
    </source>
</evidence>
<evidence type="ECO:0000256" key="4">
    <source>
        <dbReference type="ARBA" id="ARBA00022475"/>
    </source>
</evidence>
<evidence type="ECO:0000259" key="9">
    <source>
        <dbReference type="PROSITE" id="PS51012"/>
    </source>
</evidence>
<dbReference type="EMBL" id="LS992241">
    <property type="protein sequence ID" value="SYX86064.1"/>
    <property type="molecule type" value="Genomic_DNA"/>
</dbReference>
<reference evidence="11" key="1">
    <citation type="submission" date="2018-08" db="EMBL/GenBank/DDBJ databases">
        <authorList>
            <person name="Chevrot R."/>
        </authorList>
    </citation>
    <scope>NUCLEOTIDE SEQUENCE [LARGE SCALE GENOMIC DNA]</scope>
</reference>
<dbReference type="GO" id="GO:0005886">
    <property type="term" value="C:plasma membrane"/>
    <property type="evidence" value="ECO:0007669"/>
    <property type="project" value="UniProtKB-SubCell"/>
</dbReference>
<accession>A0A383RHT6</accession>
<dbReference type="InterPro" id="IPR013525">
    <property type="entry name" value="ABC2_TM"/>
</dbReference>
<dbReference type="AlphaFoldDB" id="A0A383RHT6"/>
<gene>
    <name evidence="10" type="ORF">PBLR_14486</name>
</gene>